<dbReference type="GO" id="GO:0044010">
    <property type="term" value="P:single-species biofilm formation"/>
    <property type="evidence" value="ECO:0007669"/>
    <property type="project" value="TreeGrafter"/>
</dbReference>
<dbReference type="AlphaFoldDB" id="A0A330M1F7"/>
<dbReference type="KEGG" id="sbk:SHEWBE_1919"/>
<evidence type="ECO:0000313" key="2">
    <source>
        <dbReference type="EMBL" id="SQH75885.1"/>
    </source>
</evidence>
<dbReference type="InterPro" id="IPR007384">
    <property type="entry name" value="UCP006257"/>
</dbReference>
<sequence length="106" mass="12346">MLYIKTTQKLQELEEELKRRALWSLAVPSAEAMADTSPFSCEAMSFESWVQFIFIPKMRALIASRQVLPNNIAIAPMAHHVWNDVKERHILIMIFDDLDKFLSEPR</sequence>
<dbReference type="Gene3D" id="1.20.1440.40">
    <property type="entry name" value="YqcC-like"/>
    <property type="match status" value="1"/>
</dbReference>
<evidence type="ECO:0000313" key="3">
    <source>
        <dbReference type="Proteomes" id="UP000250123"/>
    </source>
</evidence>
<feature type="domain" description="YqcC-like" evidence="1">
    <location>
        <begin position="6"/>
        <end position="100"/>
    </location>
</feature>
<dbReference type="OrthoDB" id="8794567at2"/>
<protein>
    <recommendedName>
        <fullName evidence="1">YqcC-like domain-containing protein</fullName>
    </recommendedName>
</protein>
<dbReference type="RefSeq" id="WP_112352256.1">
    <property type="nucleotide sequence ID" value="NZ_LS483452.1"/>
</dbReference>
<proteinExistence type="predicted"/>
<dbReference type="SUPFAM" id="SSF158452">
    <property type="entry name" value="YqcC-like"/>
    <property type="match status" value="1"/>
</dbReference>
<organism evidence="2 3">
    <name type="scientific">Shewanella benthica</name>
    <dbReference type="NCBI Taxonomy" id="43661"/>
    <lineage>
        <taxon>Bacteria</taxon>
        <taxon>Pseudomonadati</taxon>
        <taxon>Pseudomonadota</taxon>
        <taxon>Gammaproteobacteria</taxon>
        <taxon>Alteromonadales</taxon>
        <taxon>Shewanellaceae</taxon>
        <taxon>Shewanella</taxon>
    </lineage>
</organism>
<dbReference type="EMBL" id="LS483452">
    <property type="protein sequence ID" value="SQH75885.1"/>
    <property type="molecule type" value="Genomic_DNA"/>
</dbReference>
<dbReference type="Pfam" id="PF04287">
    <property type="entry name" value="DUF446"/>
    <property type="match status" value="1"/>
</dbReference>
<dbReference type="PANTHER" id="PTHR39586">
    <property type="entry name" value="CYTOPLASMIC PROTEIN-RELATED"/>
    <property type="match status" value="1"/>
</dbReference>
<dbReference type="PANTHER" id="PTHR39586:SF1">
    <property type="entry name" value="CYTOPLASMIC PROTEIN"/>
    <property type="match status" value="1"/>
</dbReference>
<dbReference type="Proteomes" id="UP000250123">
    <property type="component" value="Chromosome SHEWBE"/>
</dbReference>
<gene>
    <name evidence="2" type="ORF">SHEWBE_1919</name>
</gene>
<accession>A0A330M1F7</accession>
<reference evidence="3" key="1">
    <citation type="submission" date="2018-06" db="EMBL/GenBank/DDBJ databases">
        <authorList>
            <person name="Cea G.-C."/>
            <person name="William W."/>
        </authorList>
    </citation>
    <scope>NUCLEOTIDE SEQUENCE [LARGE SCALE GENOMIC DNA]</scope>
    <source>
        <strain evidence="3">DB21MT-2</strain>
    </source>
</reference>
<dbReference type="InterPro" id="IPR036814">
    <property type="entry name" value="YqcC-like_sf"/>
</dbReference>
<name>A0A330M1F7_9GAMM</name>
<dbReference type="PIRSF" id="PIRSF006257">
    <property type="entry name" value="UCP006257"/>
    <property type="match status" value="1"/>
</dbReference>
<evidence type="ECO:0000259" key="1">
    <source>
        <dbReference type="Pfam" id="PF04287"/>
    </source>
</evidence>
<dbReference type="InterPro" id="IPR023376">
    <property type="entry name" value="YqcC-like_dom"/>
</dbReference>